<evidence type="ECO:0000259" key="7">
    <source>
        <dbReference type="Pfam" id="PF01967"/>
    </source>
</evidence>
<dbReference type="Proteomes" id="UP000316304">
    <property type="component" value="Unassembled WGS sequence"/>
</dbReference>
<comment type="pathway">
    <text evidence="2">Cofactor biosynthesis; molybdopterin biosynthesis.</text>
</comment>
<reference evidence="8 9" key="1">
    <citation type="submission" date="2019-02" db="EMBL/GenBank/DDBJ databases">
        <title>Deep-cultivation of Planctomycetes and their phenomic and genomic characterization uncovers novel biology.</title>
        <authorList>
            <person name="Wiegand S."/>
            <person name="Jogler M."/>
            <person name="Boedeker C."/>
            <person name="Pinto D."/>
            <person name="Vollmers J."/>
            <person name="Rivas-Marin E."/>
            <person name="Kohn T."/>
            <person name="Peeters S.H."/>
            <person name="Heuer A."/>
            <person name="Rast P."/>
            <person name="Oberbeckmann S."/>
            <person name="Bunk B."/>
            <person name="Jeske O."/>
            <person name="Meyerdierks A."/>
            <person name="Storesund J.E."/>
            <person name="Kallscheuer N."/>
            <person name="Luecker S."/>
            <person name="Lage O.M."/>
            <person name="Pohl T."/>
            <person name="Merkel B.J."/>
            <person name="Hornburger P."/>
            <person name="Mueller R.-W."/>
            <person name="Bruemmer F."/>
            <person name="Labrenz M."/>
            <person name="Spormann A.M."/>
            <person name="Op Den Camp H."/>
            <person name="Overmann J."/>
            <person name="Amann R."/>
            <person name="Jetten M.S.M."/>
            <person name="Mascher T."/>
            <person name="Medema M.H."/>
            <person name="Devos D.P."/>
            <person name="Kaster A.-K."/>
            <person name="Ovreas L."/>
            <person name="Rohde M."/>
            <person name="Galperin M.Y."/>
            <person name="Jogler C."/>
        </authorList>
    </citation>
    <scope>NUCLEOTIDE SEQUENCE [LARGE SCALE GENOMIC DNA]</scope>
    <source>
        <strain evidence="8 9">Pla52o</strain>
    </source>
</reference>
<keyword evidence="4" id="KW-0501">Molybdenum cofactor biosynthesis</keyword>
<evidence type="ECO:0000256" key="5">
    <source>
        <dbReference type="ARBA" id="ARBA00023239"/>
    </source>
</evidence>
<dbReference type="EC" id="4.6.1.17" evidence="3"/>
<dbReference type="RefSeq" id="WP_146594832.1">
    <property type="nucleotide sequence ID" value="NZ_SJPT01000004.1"/>
</dbReference>
<dbReference type="GO" id="GO:0061799">
    <property type="term" value="F:cyclic pyranopterin monophosphate synthase activity"/>
    <property type="evidence" value="ECO:0007669"/>
    <property type="project" value="UniProtKB-EC"/>
</dbReference>
<dbReference type="Gene3D" id="3.30.70.640">
    <property type="entry name" value="Molybdopterin cofactor biosynthesis C (MoaC) domain"/>
    <property type="match status" value="1"/>
</dbReference>
<evidence type="ECO:0000256" key="6">
    <source>
        <dbReference type="ARBA" id="ARBA00055087"/>
    </source>
</evidence>
<evidence type="ECO:0000313" key="9">
    <source>
        <dbReference type="Proteomes" id="UP000316304"/>
    </source>
</evidence>
<dbReference type="SUPFAM" id="SSF55040">
    <property type="entry name" value="Molybdenum cofactor biosynthesis protein C, MoaC"/>
    <property type="match status" value="1"/>
</dbReference>
<dbReference type="EMBL" id="SJPT01000004">
    <property type="protein sequence ID" value="TWU23041.1"/>
    <property type="molecule type" value="Genomic_DNA"/>
</dbReference>
<dbReference type="InterPro" id="IPR050105">
    <property type="entry name" value="MoCo_biosynth_MoaA/MoaC"/>
</dbReference>
<comment type="function">
    <text evidence="6">Catalyzes the conversion of (8S)-3',8-cyclo-7,8-dihydroguanosine 5'-triphosphate to cyclic pyranopterin monophosphate (cPMP).</text>
</comment>
<protein>
    <recommendedName>
        <fullName evidence="3">cyclic pyranopterin monophosphate synthase</fullName>
        <ecNumber evidence="3">4.6.1.17</ecNumber>
    </recommendedName>
</protein>
<dbReference type="PANTHER" id="PTHR22960">
    <property type="entry name" value="MOLYBDOPTERIN COFACTOR SYNTHESIS PROTEIN A"/>
    <property type="match status" value="1"/>
</dbReference>
<dbReference type="AlphaFoldDB" id="A0A5C6CI76"/>
<keyword evidence="5" id="KW-0456">Lyase</keyword>
<comment type="caution">
    <text evidence="8">The sequence shown here is derived from an EMBL/GenBank/DDBJ whole genome shotgun (WGS) entry which is preliminary data.</text>
</comment>
<evidence type="ECO:0000256" key="2">
    <source>
        <dbReference type="ARBA" id="ARBA00005046"/>
    </source>
</evidence>
<dbReference type="PANTHER" id="PTHR22960:SF29">
    <property type="entry name" value="CYCLIC PYRANOPTERIN MONOPHOSPHATE SYNTHASE"/>
    <property type="match status" value="1"/>
</dbReference>
<feature type="domain" description="Molybdopterin cofactor biosynthesis C (MoaC)" evidence="7">
    <location>
        <begin position="12"/>
        <end position="153"/>
    </location>
</feature>
<dbReference type="NCBIfam" id="NF006870">
    <property type="entry name" value="PRK09364.1"/>
    <property type="match status" value="1"/>
</dbReference>
<evidence type="ECO:0000256" key="3">
    <source>
        <dbReference type="ARBA" id="ARBA00012575"/>
    </source>
</evidence>
<evidence type="ECO:0000256" key="1">
    <source>
        <dbReference type="ARBA" id="ARBA00001637"/>
    </source>
</evidence>
<dbReference type="UniPathway" id="UPA00344"/>
<dbReference type="Pfam" id="PF01967">
    <property type="entry name" value="MoaC"/>
    <property type="match status" value="1"/>
</dbReference>
<dbReference type="CDD" id="cd01420">
    <property type="entry name" value="MoaC_PE"/>
    <property type="match status" value="1"/>
</dbReference>
<evidence type="ECO:0000313" key="8">
    <source>
        <dbReference type="EMBL" id="TWU23041.1"/>
    </source>
</evidence>
<comment type="catalytic activity">
    <reaction evidence="1">
        <text>(8S)-3',8-cyclo-7,8-dihydroguanosine 5'-triphosphate = cyclic pyranopterin phosphate + diphosphate</text>
        <dbReference type="Rhea" id="RHEA:49580"/>
        <dbReference type="ChEBI" id="CHEBI:33019"/>
        <dbReference type="ChEBI" id="CHEBI:59648"/>
        <dbReference type="ChEBI" id="CHEBI:131766"/>
        <dbReference type="EC" id="4.6.1.17"/>
    </reaction>
</comment>
<gene>
    <name evidence="8" type="primary">moaC</name>
    <name evidence="8" type="ORF">Pla52o_25750</name>
</gene>
<dbReference type="InterPro" id="IPR036522">
    <property type="entry name" value="MoaC_sf"/>
</dbReference>
<dbReference type="InterPro" id="IPR023045">
    <property type="entry name" value="MoaC"/>
</dbReference>
<evidence type="ECO:0000256" key="4">
    <source>
        <dbReference type="ARBA" id="ARBA00023150"/>
    </source>
</evidence>
<dbReference type="InterPro" id="IPR047594">
    <property type="entry name" value="MoaC_bact/euk"/>
</dbReference>
<accession>A0A5C6CI76</accession>
<proteinExistence type="predicted"/>
<keyword evidence="9" id="KW-1185">Reference proteome</keyword>
<dbReference type="InterPro" id="IPR002820">
    <property type="entry name" value="Mopterin_CF_biosynth-C_dom"/>
</dbReference>
<name>A0A5C6CI76_9BACT</name>
<dbReference type="OrthoDB" id="9794429at2"/>
<organism evidence="8 9">
    <name type="scientific">Novipirellula galeiformis</name>
    <dbReference type="NCBI Taxonomy" id="2528004"/>
    <lineage>
        <taxon>Bacteria</taxon>
        <taxon>Pseudomonadati</taxon>
        <taxon>Planctomycetota</taxon>
        <taxon>Planctomycetia</taxon>
        <taxon>Pirellulales</taxon>
        <taxon>Pirellulaceae</taxon>
        <taxon>Novipirellula</taxon>
    </lineage>
</organism>
<dbReference type="GO" id="GO:0006777">
    <property type="term" value="P:Mo-molybdopterin cofactor biosynthetic process"/>
    <property type="evidence" value="ECO:0007669"/>
    <property type="project" value="UniProtKB-KW"/>
</dbReference>
<sequence>MSHFDPSGNAHMVDVSAKPITVREAIATVEIEMAANTAAVIQSSSAAKGDVLAVARLAGIQATKLTSQLIPLCHAIPIESASVDFDWRSASPPSPDQTVLQCRVHVRTSAKTGVEMEAMTAASIAALTVYDMVKSIDRSIVIGPLVLAAKSGGNSGDFRRSDHRG</sequence>
<dbReference type="NCBIfam" id="TIGR00581">
    <property type="entry name" value="moaC"/>
    <property type="match status" value="1"/>
</dbReference>